<gene>
    <name evidence="1" type="ORF">K3G42_023752</name>
</gene>
<dbReference type="Proteomes" id="UP000827872">
    <property type="component" value="Linkage Group LG01"/>
</dbReference>
<reference evidence="1" key="1">
    <citation type="submission" date="2021-08" db="EMBL/GenBank/DDBJ databases">
        <title>The first chromosome-level gecko genome reveals the dynamic sex chromosomes of Neotropical dwarf geckos (Sphaerodactylidae: Sphaerodactylus).</title>
        <authorList>
            <person name="Pinto B.J."/>
            <person name="Keating S.E."/>
            <person name="Gamble T."/>
        </authorList>
    </citation>
    <scope>NUCLEOTIDE SEQUENCE</scope>
    <source>
        <strain evidence="1">TG3544</strain>
    </source>
</reference>
<name>A0ACB8GC50_9SAUR</name>
<protein>
    <submittedName>
        <fullName evidence="1">Uncharacterized protein</fullName>
    </submittedName>
</protein>
<evidence type="ECO:0000313" key="2">
    <source>
        <dbReference type="Proteomes" id="UP000827872"/>
    </source>
</evidence>
<proteinExistence type="predicted"/>
<evidence type="ECO:0000313" key="1">
    <source>
        <dbReference type="EMBL" id="KAH8016866.1"/>
    </source>
</evidence>
<sequence>MILEQLIFKYSRKAKIKLYATFLNLKDLKILAMKKTRMGINSRLLILIKSLYRGTDCQIKCTQFGLVTSKISVEQGCVLAPILFNLFLNDLMPTLKERNITLVLPVKETYPLSNG</sequence>
<dbReference type="EMBL" id="CM037614">
    <property type="protein sequence ID" value="KAH8016866.1"/>
    <property type="molecule type" value="Genomic_DNA"/>
</dbReference>
<keyword evidence="2" id="KW-1185">Reference proteome</keyword>
<organism evidence="1 2">
    <name type="scientific">Sphaerodactylus townsendi</name>
    <dbReference type="NCBI Taxonomy" id="933632"/>
    <lineage>
        <taxon>Eukaryota</taxon>
        <taxon>Metazoa</taxon>
        <taxon>Chordata</taxon>
        <taxon>Craniata</taxon>
        <taxon>Vertebrata</taxon>
        <taxon>Euteleostomi</taxon>
        <taxon>Lepidosauria</taxon>
        <taxon>Squamata</taxon>
        <taxon>Bifurcata</taxon>
        <taxon>Gekkota</taxon>
        <taxon>Sphaerodactylidae</taxon>
        <taxon>Sphaerodactylus</taxon>
    </lineage>
</organism>
<accession>A0ACB8GC50</accession>
<comment type="caution">
    <text evidence="1">The sequence shown here is derived from an EMBL/GenBank/DDBJ whole genome shotgun (WGS) entry which is preliminary data.</text>
</comment>